<keyword evidence="5" id="KW-1185">Reference proteome</keyword>
<dbReference type="PANTHER" id="PTHR40396:SF1">
    <property type="entry name" value="ATPASE AAA-TYPE CORE DOMAIN-CONTAINING PROTEIN"/>
    <property type="match status" value="1"/>
</dbReference>
<dbReference type="STRING" id="1231339.Abci_051_002"/>
<dbReference type="GO" id="GO:0016887">
    <property type="term" value="F:ATP hydrolysis activity"/>
    <property type="evidence" value="ECO:0007669"/>
    <property type="project" value="InterPro"/>
</dbReference>
<evidence type="ECO:0000313" key="3">
    <source>
        <dbReference type="EMBL" id="GEL59986.1"/>
    </source>
</evidence>
<accession>A0A6N3SV94</accession>
<evidence type="ECO:0000313" key="5">
    <source>
        <dbReference type="Proteomes" id="UP000321891"/>
    </source>
</evidence>
<dbReference type="Gene3D" id="3.40.50.300">
    <property type="entry name" value="P-loop containing nucleotide triphosphate hydrolases"/>
    <property type="match status" value="1"/>
</dbReference>
<dbReference type="GO" id="GO:0005524">
    <property type="term" value="F:ATP binding"/>
    <property type="evidence" value="ECO:0007669"/>
    <property type="project" value="InterPro"/>
</dbReference>
<name>A0A0D6N7F1_9PROT</name>
<dbReference type="Pfam" id="PF13304">
    <property type="entry name" value="AAA_21"/>
    <property type="match status" value="1"/>
</dbReference>
<feature type="domain" description="ATPase AAA-type core" evidence="1">
    <location>
        <begin position="234"/>
        <end position="322"/>
    </location>
</feature>
<reference evidence="2 4" key="1">
    <citation type="submission" date="2012-11" db="EMBL/GenBank/DDBJ databases">
        <title>Whole genome sequence of Acetobacter cibinongensis 4H-1.</title>
        <authorList>
            <person name="Azuma Y."/>
            <person name="Higashiura N."/>
            <person name="Hirakawa H."/>
            <person name="Matsushita K."/>
        </authorList>
    </citation>
    <scope>NUCLEOTIDE SEQUENCE [LARGE SCALE GENOMIC DNA]</scope>
    <source>
        <strain evidence="2 4">4H-1</strain>
    </source>
</reference>
<evidence type="ECO:0000259" key="1">
    <source>
        <dbReference type="Pfam" id="PF13304"/>
    </source>
</evidence>
<dbReference type="Proteomes" id="UP000032671">
    <property type="component" value="Unassembled WGS sequence"/>
</dbReference>
<dbReference type="InterPro" id="IPR027417">
    <property type="entry name" value="P-loop_NTPase"/>
</dbReference>
<reference evidence="3 5" key="2">
    <citation type="submission" date="2019-07" db="EMBL/GenBank/DDBJ databases">
        <title>Whole genome shotgun sequence of Acetobacter cibinongensis NBRC 16605.</title>
        <authorList>
            <person name="Hosoyama A."/>
            <person name="Uohara A."/>
            <person name="Ohji S."/>
            <person name="Ichikawa N."/>
        </authorList>
    </citation>
    <scope>NUCLEOTIDE SEQUENCE [LARGE SCALE GENOMIC DNA]</scope>
    <source>
        <strain evidence="3 5">NBRC 16605</strain>
    </source>
</reference>
<dbReference type="EMBL" id="BJVU01000018">
    <property type="protein sequence ID" value="GEL59986.1"/>
    <property type="molecule type" value="Genomic_DNA"/>
</dbReference>
<sequence>MNIRKLRIKGYKSVADMTLQDVSPLLVFAGANGSGKSNIVDSLAFLGAVVKFGALQARTQFGGFSQIHCFKYRKDQRTTISFSMVLELAGSLYDYTISIHHLDKTPQISETLKVNNLLVIDRKLGSDTKVQLTEQAPLQILPDYPKDMTALMLLGQKSPLYAFLADIKVFRFDPLAAKMPSSSTTDTSALDAHGKNVASMLSVLQKDPDFREQVLDWLALIVPGLENVSTEQQRLDGSTVITFKEASTRNRFPAKLVSDGTIFVLCILTAVLSRAKKSGITIIEEPERGIHPTAISELVQLMRESASVEHPIFLTTHSESIIRSLETSELYFISKSDGKTLIQSAANANVDKAQIPLDTAWLSNLFDGGLPW</sequence>
<evidence type="ECO:0000313" key="4">
    <source>
        <dbReference type="Proteomes" id="UP000032671"/>
    </source>
</evidence>
<dbReference type="RefSeq" id="WP_048839672.1">
    <property type="nucleotide sequence ID" value="NZ_BAMV01000049.1"/>
</dbReference>
<dbReference type="Proteomes" id="UP000321891">
    <property type="component" value="Unassembled WGS sequence"/>
</dbReference>
<dbReference type="InterPro" id="IPR014555">
    <property type="entry name" value="RecF-like"/>
</dbReference>
<gene>
    <name evidence="2" type="ORF">Abci_051_002</name>
    <name evidence="3" type="ORF">ACI01nite_25880</name>
</gene>
<dbReference type="PIRSF" id="PIRSF029347">
    <property type="entry name" value="RecF"/>
    <property type="match status" value="1"/>
</dbReference>
<evidence type="ECO:0000313" key="2">
    <source>
        <dbReference type="EMBL" id="GAN61625.1"/>
    </source>
</evidence>
<dbReference type="SUPFAM" id="SSF52540">
    <property type="entry name" value="P-loop containing nucleoside triphosphate hydrolases"/>
    <property type="match status" value="1"/>
</dbReference>
<proteinExistence type="predicted"/>
<dbReference type="InterPro" id="IPR003959">
    <property type="entry name" value="ATPase_AAA_core"/>
</dbReference>
<dbReference type="PANTHER" id="PTHR40396">
    <property type="entry name" value="ATPASE-LIKE PROTEIN"/>
    <property type="match status" value="1"/>
</dbReference>
<accession>A0A0D6N7F1</accession>
<dbReference type="EMBL" id="BAMV01000049">
    <property type="protein sequence ID" value="GAN61625.1"/>
    <property type="molecule type" value="Genomic_DNA"/>
</dbReference>
<comment type="caution">
    <text evidence="2">The sequence shown here is derived from an EMBL/GenBank/DDBJ whole genome shotgun (WGS) entry which is preliminary data.</text>
</comment>
<dbReference type="AlphaFoldDB" id="A0A0D6N7F1"/>
<protein>
    <submittedName>
        <fullName evidence="2">ABC transporter</fullName>
    </submittedName>
</protein>
<organism evidence="2 4">
    <name type="scientific">Acetobacter cibinongensis</name>
    <dbReference type="NCBI Taxonomy" id="146475"/>
    <lineage>
        <taxon>Bacteria</taxon>
        <taxon>Pseudomonadati</taxon>
        <taxon>Pseudomonadota</taxon>
        <taxon>Alphaproteobacteria</taxon>
        <taxon>Acetobacterales</taxon>
        <taxon>Acetobacteraceae</taxon>
        <taxon>Acetobacter</taxon>
    </lineage>
</organism>